<gene>
    <name evidence="10" type="ORF">FHR38_001838</name>
</gene>
<dbReference type="SUPFAM" id="SSF52743">
    <property type="entry name" value="Subtilisin-like"/>
    <property type="match status" value="1"/>
</dbReference>
<dbReference type="PANTHER" id="PTHR43806">
    <property type="entry name" value="PEPTIDASE S8"/>
    <property type="match status" value="1"/>
</dbReference>
<name>A0A7W7SNN4_9ACTN</name>
<dbReference type="InterPro" id="IPR036852">
    <property type="entry name" value="Peptidase_S8/S53_dom_sf"/>
</dbReference>
<dbReference type="InterPro" id="IPR015500">
    <property type="entry name" value="Peptidase_S8_subtilisin-rel"/>
</dbReference>
<evidence type="ECO:0000313" key="10">
    <source>
        <dbReference type="EMBL" id="MBB4958105.1"/>
    </source>
</evidence>
<dbReference type="Gene3D" id="3.40.50.200">
    <property type="entry name" value="Peptidase S8/S53 domain"/>
    <property type="match status" value="1"/>
</dbReference>
<feature type="active site" description="Charge relay system" evidence="5 6">
    <location>
        <position position="215"/>
    </location>
</feature>
<keyword evidence="4 6" id="KW-0720">Serine protease</keyword>
<keyword evidence="2 6" id="KW-0645">Protease</keyword>
<comment type="similarity">
    <text evidence="1 6 7">Belongs to the peptidase S8 family.</text>
</comment>
<dbReference type="RefSeq" id="WP_184534254.1">
    <property type="nucleotide sequence ID" value="NZ_JACHJW010000001.1"/>
</dbReference>
<organism evidence="10 11">
    <name type="scientific">Micromonospora polyrhachis</name>
    <dbReference type="NCBI Taxonomy" id="1282883"/>
    <lineage>
        <taxon>Bacteria</taxon>
        <taxon>Bacillati</taxon>
        <taxon>Actinomycetota</taxon>
        <taxon>Actinomycetes</taxon>
        <taxon>Micromonosporales</taxon>
        <taxon>Micromonosporaceae</taxon>
        <taxon>Micromonospora</taxon>
    </lineage>
</organism>
<proteinExistence type="inferred from homology"/>
<dbReference type="Proteomes" id="UP000578819">
    <property type="component" value="Unassembled WGS sequence"/>
</dbReference>
<evidence type="ECO:0000256" key="3">
    <source>
        <dbReference type="ARBA" id="ARBA00022801"/>
    </source>
</evidence>
<keyword evidence="3 6" id="KW-0378">Hydrolase</keyword>
<sequence>MGSIRSIKLGATATATALATALAGLGLGLGISPMPATGSAGSPLAGEAPGDKVVTLLTGDRVYVGDRGVSRIVPGKGREKVRFSTRRSGDQLYVVPLDAVAEVASGKLDPRLFDVAGLVDQGYGDDKRGDLPLIVQGVVSGTMATKKLGAVAGQALRVRKDDPTFWRTALGNGAKRIWLDGMMKLSQDRSVPQIGAPVAWKAGYTGKGVTIGVLDSGVDITHPDLAGKVAEVKDFTGEGEKDLVGHGTHVSATIASGDQKYRGVAPDASLVVGKVCDQRGGCQESAILAAMEWIAAEKHAKVVNMSFGGPDFEGVDLQEAAINRLTAQYGTLFVSGAGNNGAGGARSLTSPASADAALAVGAVDRDDNLPLFTSRGPRSGDYALKPDITAPGVGIVAASSKDGQVGEPGEPRAAGSGTSMAAPHVTGAAALLFQQHPDWTPAQVKSALMGSAKPTPGANAFAQGAGRVDLSQAIKQQVLTSPSSLSFGLTSWPHADDKVVDRDLIYQNTSDQDITLALKVSATGPDKKPADVFRLSAPTVTVPAHGSAVVRVSADTSGDGPDGEYTGRVSATSGDTVVDTPIGVVREAESYDLTINIIDRSGQPAKDFAIGLSGYVDGPMKQAWGLSGSVVLRVPKGDYVLDAAINTGTDPNRNDVDFLVRPWLELRSDQTVTLDARVTKASPVTVERADAELAVGTLGYSSRAANGAISQAFIDTTDFTNTRTGQIGPDGPKDKFVSAQRAIFAVRGQGEREFANSPYVYHLGWFTAGKMSNGDRKVRDADLAKVKTTLLPQGKGTQGEKGAGPNPVDAPWAGLGFPIFPVSLPGSQEELYSTEGVAWWQALVQGAQEDMEAEQSRPWQIYQAGTRYDETWNGGAVFGPSLPGPIELGSHAAQYADRLRFQVPLFGTAAGTAGNSRTDETRTAIYRDGQKVCDTVRPRCVVEGPPVAGKYQVTASARRSLSDMSTRVTGTWTFQHDGTEGQLPIQVIRFSPRLDQANTAPAHHLFGVPVSVGRNPSSPAAKVKSLTVEVSYDDGETWKKAPVVNGVAWLIHPKQGYVSLRGTAVDSEGDSVQQTIIHAYRLR</sequence>
<dbReference type="PROSITE" id="PS00136">
    <property type="entry name" value="SUBTILASE_ASP"/>
    <property type="match status" value="1"/>
</dbReference>
<dbReference type="PRINTS" id="PR00723">
    <property type="entry name" value="SUBTILISIN"/>
</dbReference>
<evidence type="ECO:0000313" key="11">
    <source>
        <dbReference type="Proteomes" id="UP000578819"/>
    </source>
</evidence>
<dbReference type="GO" id="GO:0004252">
    <property type="term" value="F:serine-type endopeptidase activity"/>
    <property type="evidence" value="ECO:0007669"/>
    <property type="project" value="UniProtKB-UniRule"/>
</dbReference>
<evidence type="ECO:0000256" key="6">
    <source>
        <dbReference type="PROSITE-ProRule" id="PRU01240"/>
    </source>
</evidence>
<reference evidence="10 11" key="1">
    <citation type="submission" date="2020-08" db="EMBL/GenBank/DDBJ databases">
        <title>Sequencing the genomes of 1000 actinobacteria strains.</title>
        <authorList>
            <person name="Klenk H.-P."/>
        </authorList>
    </citation>
    <scope>NUCLEOTIDE SEQUENCE [LARGE SCALE GENOMIC DNA]</scope>
    <source>
        <strain evidence="10 11">DSM 45886</strain>
    </source>
</reference>
<evidence type="ECO:0000256" key="1">
    <source>
        <dbReference type="ARBA" id="ARBA00011073"/>
    </source>
</evidence>
<dbReference type="InterPro" id="IPR000209">
    <property type="entry name" value="Peptidase_S8/S53_dom"/>
</dbReference>
<dbReference type="PROSITE" id="PS51892">
    <property type="entry name" value="SUBTILASE"/>
    <property type="match status" value="1"/>
</dbReference>
<feature type="active site" description="Charge relay system" evidence="5 6">
    <location>
        <position position="246"/>
    </location>
</feature>
<evidence type="ECO:0000256" key="8">
    <source>
        <dbReference type="SAM" id="MobiDB-lite"/>
    </source>
</evidence>
<feature type="domain" description="Peptidase S8/S53" evidence="9">
    <location>
        <begin position="206"/>
        <end position="466"/>
    </location>
</feature>
<dbReference type="PANTHER" id="PTHR43806:SF11">
    <property type="entry name" value="CEREVISIN-RELATED"/>
    <property type="match status" value="1"/>
</dbReference>
<dbReference type="InterPro" id="IPR023828">
    <property type="entry name" value="Peptidase_S8_Ser-AS"/>
</dbReference>
<evidence type="ECO:0000256" key="7">
    <source>
        <dbReference type="RuleBase" id="RU003355"/>
    </source>
</evidence>
<evidence type="ECO:0000256" key="4">
    <source>
        <dbReference type="ARBA" id="ARBA00022825"/>
    </source>
</evidence>
<evidence type="ECO:0000259" key="9">
    <source>
        <dbReference type="Pfam" id="PF00082"/>
    </source>
</evidence>
<protein>
    <submittedName>
        <fullName evidence="10">Subtilisin family serine protease</fullName>
    </submittedName>
</protein>
<dbReference type="InterPro" id="IPR023827">
    <property type="entry name" value="Peptidase_S8_Asp-AS"/>
</dbReference>
<dbReference type="Pfam" id="PF00082">
    <property type="entry name" value="Peptidase_S8"/>
    <property type="match status" value="1"/>
</dbReference>
<keyword evidence="11" id="KW-1185">Reference proteome</keyword>
<accession>A0A7W7SNN4</accession>
<evidence type="ECO:0000256" key="2">
    <source>
        <dbReference type="ARBA" id="ARBA00022670"/>
    </source>
</evidence>
<feature type="region of interest" description="Disordered" evidence="8">
    <location>
        <begin position="399"/>
        <end position="420"/>
    </location>
</feature>
<feature type="active site" description="Charge relay system" evidence="5 6">
    <location>
        <position position="419"/>
    </location>
</feature>
<dbReference type="InterPro" id="IPR050131">
    <property type="entry name" value="Peptidase_S8_subtilisin-like"/>
</dbReference>
<evidence type="ECO:0000256" key="5">
    <source>
        <dbReference type="PIRSR" id="PIRSR615500-1"/>
    </source>
</evidence>
<comment type="caution">
    <text evidence="10">The sequence shown here is derived from an EMBL/GenBank/DDBJ whole genome shotgun (WGS) entry which is preliminary data.</text>
</comment>
<dbReference type="EMBL" id="JACHJW010000001">
    <property type="protein sequence ID" value="MBB4958105.1"/>
    <property type="molecule type" value="Genomic_DNA"/>
</dbReference>
<dbReference type="GO" id="GO:0006508">
    <property type="term" value="P:proteolysis"/>
    <property type="evidence" value="ECO:0007669"/>
    <property type="project" value="UniProtKB-KW"/>
</dbReference>
<dbReference type="PROSITE" id="PS00138">
    <property type="entry name" value="SUBTILASE_SER"/>
    <property type="match status" value="1"/>
</dbReference>
<dbReference type="AlphaFoldDB" id="A0A7W7SNN4"/>